<feature type="compositionally biased region" description="Basic and acidic residues" evidence="1">
    <location>
        <begin position="42"/>
        <end position="64"/>
    </location>
</feature>
<evidence type="ECO:0000313" key="3">
    <source>
        <dbReference type="Proteomes" id="UP000053676"/>
    </source>
</evidence>
<dbReference type="Proteomes" id="UP000053676">
    <property type="component" value="Unassembled WGS sequence"/>
</dbReference>
<dbReference type="KEGG" id="nai:NECAME_12635"/>
<evidence type="ECO:0000256" key="1">
    <source>
        <dbReference type="SAM" id="MobiDB-lite"/>
    </source>
</evidence>
<dbReference type="STRING" id="51031.W2T1R1"/>
<keyword evidence="3" id="KW-1185">Reference proteome</keyword>
<gene>
    <name evidence="2" type="ORF">NECAME_12635</name>
</gene>
<reference evidence="3" key="1">
    <citation type="journal article" date="2014" name="Nat. Genet.">
        <title>Genome of the human hookworm Necator americanus.</title>
        <authorList>
            <person name="Tang Y.T."/>
            <person name="Gao X."/>
            <person name="Rosa B.A."/>
            <person name="Abubucker S."/>
            <person name="Hallsworth-Pepin K."/>
            <person name="Martin J."/>
            <person name="Tyagi R."/>
            <person name="Heizer E."/>
            <person name="Zhang X."/>
            <person name="Bhonagiri-Palsikar V."/>
            <person name="Minx P."/>
            <person name="Warren W.C."/>
            <person name="Wang Q."/>
            <person name="Zhan B."/>
            <person name="Hotez P.J."/>
            <person name="Sternberg P.W."/>
            <person name="Dougall A."/>
            <person name="Gaze S.T."/>
            <person name="Mulvenna J."/>
            <person name="Sotillo J."/>
            <person name="Ranganathan S."/>
            <person name="Rabelo E.M."/>
            <person name="Wilson R.K."/>
            <person name="Felgner P.L."/>
            <person name="Bethony J."/>
            <person name="Hawdon J.M."/>
            <person name="Gasser R.B."/>
            <person name="Loukas A."/>
            <person name="Mitreva M."/>
        </authorList>
    </citation>
    <scope>NUCLEOTIDE SEQUENCE [LARGE SCALE GENOMIC DNA]</scope>
</reference>
<proteinExistence type="predicted"/>
<feature type="region of interest" description="Disordered" evidence="1">
    <location>
        <begin position="1"/>
        <end position="78"/>
    </location>
</feature>
<dbReference type="EMBL" id="KI660326">
    <property type="protein sequence ID" value="ETN74912.1"/>
    <property type="molecule type" value="Genomic_DNA"/>
</dbReference>
<feature type="region of interest" description="Disordered" evidence="1">
    <location>
        <begin position="92"/>
        <end position="111"/>
    </location>
</feature>
<dbReference type="OrthoDB" id="264603at2759"/>
<feature type="compositionally biased region" description="Low complexity" evidence="1">
    <location>
        <begin position="30"/>
        <end position="40"/>
    </location>
</feature>
<protein>
    <submittedName>
        <fullName evidence="2">Uncharacterized protein</fullName>
    </submittedName>
</protein>
<name>W2T1R1_NECAM</name>
<feature type="compositionally biased region" description="Low complexity" evidence="1">
    <location>
        <begin position="11"/>
        <end position="22"/>
    </location>
</feature>
<accession>W2T1R1</accession>
<organism evidence="2 3">
    <name type="scientific">Necator americanus</name>
    <name type="common">Human hookworm</name>
    <dbReference type="NCBI Taxonomy" id="51031"/>
    <lineage>
        <taxon>Eukaryota</taxon>
        <taxon>Metazoa</taxon>
        <taxon>Ecdysozoa</taxon>
        <taxon>Nematoda</taxon>
        <taxon>Chromadorea</taxon>
        <taxon>Rhabditida</taxon>
        <taxon>Rhabditina</taxon>
        <taxon>Rhabditomorpha</taxon>
        <taxon>Strongyloidea</taxon>
        <taxon>Ancylostomatidae</taxon>
        <taxon>Bunostominae</taxon>
        <taxon>Necator</taxon>
    </lineage>
</organism>
<sequence>MRLGTMQLITSSRAASPAASDSLMEKYQKTTSTISVSTTSLHQKDAPLRERGANTTDLRKENSDLRPNGEVPENDKHHFGVYHIPAPEGCTSEGAWSEHYGPPQGEFRLKG</sequence>
<evidence type="ECO:0000313" key="2">
    <source>
        <dbReference type="EMBL" id="ETN74912.1"/>
    </source>
</evidence>
<dbReference type="AlphaFoldDB" id="W2T1R1"/>